<sequence>MSFEKRERNFFLYLGRNINFKKKVMKRISFFLFAMLISSMSLFTSCGDDDDDDTTASGMVAGTYDGTLVVSLEGQQVGNESKSLALVKNGDNAVDVVIKNFKLNVNLGEDAVIPVSLGDLKVERCLLTQKDGKYTFNGATELKGIEVPLAPGMNLPVDCKVNIKDATVNGKSLNLPIVVGVSSNDTELMDVDVQYTGTKQ</sequence>
<gene>
    <name evidence="2" type="ORF">DXD03_12220</name>
</gene>
<dbReference type="Proteomes" id="UP000261210">
    <property type="component" value="Unassembled WGS sequence"/>
</dbReference>
<evidence type="ECO:0000259" key="1">
    <source>
        <dbReference type="Pfam" id="PF13944"/>
    </source>
</evidence>
<protein>
    <recommendedName>
        <fullName evidence="1">Lipocalin-like domain-containing protein</fullName>
    </recommendedName>
</protein>
<evidence type="ECO:0000313" key="3">
    <source>
        <dbReference type="Proteomes" id="UP000261210"/>
    </source>
</evidence>
<dbReference type="InterPro" id="IPR024311">
    <property type="entry name" value="Lipocalin-like"/>
</dbReference>
<accession>A0A3E4NDW0</accession>
<organism evidence="2 3">
    <name type="scientific">Bacteroides xylanisolvens</name>
    <dbReference type="NCBI Taxonomy" id="371601"/>
    <lineage>
        <taxon>Bacteria</taxon>
        <taxon>Pseudomonadati</taxon>
        <taxon>Bacteroidota</taxon>
        <taxon>Bacteroidia</taxon>
        <taxon>Bacteroidales</taxon>
        <taxon>Bacteroidaceae</taxon>
        <taxon>Bacteroides</taxon>
    </lineage>
</organism>
<comment type="caution">
    <text evidence="2">The sequence shown here is derived from an EMBL/GenBank/DDBJ whole genome shotgun (WGS) entry which is preliminary data.</text>
</comment>
<proteinExistence type="predicted"/>
<evidence type="ECO:0000313" key="2">
    <source>
        <dbReference type="EMBL" id="RGK61774.1"/>
    </source>
</evidence>
<name>A0A3E4NDW0_9BACE</name>
<dbReference type="Pfam" id="PF13944">
    <property type="entry name" value="Calycin_like"/>
    <property type="match status" value="1"/>
</dbReference>
<reference evidence="2 3" key="1">
    <citation type="submission" date="2018-08" db="EMBL/GenBank/DDBJ databases">
        <title>A genome reference for cultivated species of the human gut microbiota.</title>
        <authorList>
            <person name="Zou Y."/>
            <person name="Xue W."/>
            <person name="Luo G."/>
        </authorList>
    </citation>
    <scope>NUCLEOTIDE SEQUENCE [LARGE SCALE GENOMIC DNA]</scope>
    <source>
        <strain evidence="2 3">TF10-34</strain>
    </source>
</reference>
<dbReference type="Gene3D" id="2.40.128.350">
    <property type="match status" value="1"/>
</dbReference>
<dbReference type="AlphaFoldDB" id="A0A3E4NDW0"/>
<feature type="domain" description="Lipocalin-like" evidence="1">
    <location>
        <begin position="60"/>
        <end position="198"/>
    </location>
</feature>
<dbReference type="EMBL" id="QSQU01000016">
    <property type="protein sequence ID" value="RGK61774.1"/>
    <property type="molecule type" value="Genomic_DNA"/>
</dbReference>